<evidence type="ECO:0000313" key="4">
    <source>
        <dbReference type="EMBL" id="CAK9052321.1"/>
    </source>
</evidence>
<dbReference type="PROSITE" id="PS50263">
    <property type="entry name" value="CN_HYDROLASE"/>
    <property type="match status" value="1"/>
</dbReference>
<sequence length="608" mass="65909">MTSIWLVLLELYLAAASRPYRARVVAGNPIVPKSCADRNHCESVFPDCLINASLAGPIKKAAEDQVDILVFPEAYGPDDPYSCTKPDTLLPAPGTMLCPDGVAVTSWWAKVACLAKQHRVLVVLGVYDWGACTPGPDPFLHRPFQCFGNLTMFNKAVAFGIDGTLLAVHHKHHLAHSLLPKENISQKRDGLVYNPGPLGVYNDDVCAAWPVPDSTTFMSHFGVKFGMIICHEINFASPVRSMIKEGVRDVIFPTQWGGSYGGYFGGTQSGFAVAHQVNLLSANGMNGGSGIWPADPNKPPVQIISTVEWVRALWNEELNPATSVMDGTRLGDQQSALVVRLPETEDEQVRSIRAVDESTGAHVTETTPDDPTPQRFGTLDLESPAAAKLPPVMAPAPVHPLRSKTRLLEASHMPTTELSLPEVHCQLDLHDAGGKGLFLFGTSAGINVVGMFEASCWILSCENLQQAPRMIPDFARIAFWPVTEEDLAACKGAAPLTFTGTPKLEITAPGSNFFLPVGQCQDTSVPTPRPRTEAAGVAHRLMLATQCPLSFGAIRSFSQVEFEDPQCPSGFCPSPTLCNDSSWEWKFGAWCEIVPRNLSDLEVAQLFV</sequence>
<organism evidence="4 5">
    <name type="scientific">Durusdinium trenchii</name>
    <dbReference type="NCBI Taxonomy" id="1381693"/>
    <lineage>
        <taxon>Eukaryota</taxon>
        <taxon>Sar</taxon>
        <taxon>Alveolata</taxon>
        <taxon>Dinophyceae</taxon>
        <taxon>Suessiales</taxon>
        <taxon>Symbiodiniaceae</taxon>
        <taxon>Durusdinium</taxon>
    </lineage>
</organism>
<gene>
    <name evidence="4" type="ORF">CCMP2556_LOCUS26408</name>
</gene>
<keyword evidence="2" id="KW-0732">Signal</keyword>
<dbReference type="InterPro" id="IPR040154">
    <property type="entry name" value="Biotinidase/VNN"/>
</dbReference>
<dbReference type="InterPro" id="IPR003010">
    <property type="entry name" value="C-N_Hydrolase"/>
</dbReference>
<dbReference type="EMBL" id="CAXAMN010018358">
    <property type="protein sequence ID" value="CAK9052321.1"/>
    <property type="molecule type" value="Genomic_DNA"/>
</dbReference>
<keyword evidence="5" id="KW-1185">Reference proteome</keyword>
<name>A0ABP0MLI6_9DINO</name>
<feature type="signal peptide" evidence="2">
    <location>
        <begin position="1"/>
        <end position="16"/>
    </location>
</feature>
<dbReference type="PANTHER" id="PTHR10609:SF14">
    <property type="entry name" value="BIOTINIDASE"/>
    <property type="match status" value="1"/>
</dbReference>
<dbReference type="InterPro" id="IPR036526">
    <property type="entry name" value="C-N_Hydrolase_sf"/>
</dbReference>
<proteinExistence type="inferred from homology"/>
<dbReference type="PANTHER" id="PTHR10609">
    <property type="entry name" value="BIOTINIDASE-RELATED"/>
    <property type="match status" value="1"/>
</dbReference>
<dbReference type="Pfam" id="PF00795">
    <property type="entry name" value="CN_hydrolase"/>
    <property type="match status" value="1"/>
</dbReference>
<feature type="domain" description="CN hydrolase" evidence="3">
    <location>
        <begin position="20"/>
        <end position="320"/>
    </location>
</feature>
<comment type="similarity">
    <text evidence="1">Belongs to the carbon-nitrogen hydrolase superfamily. BTD/VNN family.</text>
</comment>
<accession>A0ABP0MLI6</accession>
<dbReference type="Proteomes" id="UP001642484">
    <property type="component" value="Unassembled WGS sequence"/>
</dbReference>
<evidence type="ECO:0000313" key="5">
    <source>
        <dbReference type="Proteomes" id="UP001642484"/>
    </source>
</evidence>
<dbReference type="Gene3D" id="3.60.110.10">
    <property type="entry name" value="Carbon-nitrogen hydrolase"/>
    <property type="match status" value="1"/>
</dbReference>
<evidence type="ECO:0000256" key="2">
    <source>
        <dbReference type="SAM" id="SignalP"/>
    </source>
</evidence>
<protein>
    <recommendedName>
        <fullName evidence="3">CN hydrolase domain-containing protein</fullName>
    </recommendedName>
</protein>
<comment type="caution">
    <text evidence="4">The sequence shown here is derived from an EMBL/GenBank/DDBJ whole genome shotgun (WGS) entry which is preliminary data.</text>
</comment>
<evidence type="ECO:0000259" key="3">
    <source>
        <dbReference type="PROSITE" id="PS50263"/>
    </source>
</evidence>
<dbReference type="SUPFAM" id="SSF56317">
    <property type="entry name" value="Carbon-nitrogen hydrolase"/>
    <property type="match status" value="1"/>
</dbReference>
<reference evidence="4 5" key="1">
    <citation type="submission" date="2024-02" db="EMBL/GenBank/DDBJ databases">
        <authorList>
            <person name="Chen Y."/>
            <person name="Shah S."/>
            <person name="Dougan E. K."/>
            <person name="Thang M."/>
            <person name="Chan C."/>
        </authorList>
    </citation>
    <scope>NUCLEOTIDE SEQUENCE [LARGE SCALE GENOMIC DNA]</scope>
</reference>
<feature type="chain" id="PRO_5045515188" description="CN hydrolase domain-containing protein" evidence="2">
    <location>
        <begin position="17"/>
        <end position="608"/>
    </location>
</feature>
<evidence type="ECO:0000256" key="1">
    <source>
        <dbReference type="ARBA" id="ARBA00008225"/>
    </source>
</evidence>